<keyword evidence="5" id="KW-0411">Iron-sulfur</keyword>
<keyword evidence="3" id="KW-0479">Metal-binding</keyword>
<sequence>MKEIDAETISQAVARLAVQACCHLPDDVLQALARAGKEEASPTGRAILEQLIDNAALARSENMPICQDTGLAVIFADVGQNVRIVGGDFESAIHEGVRRGYTQGYLRKSSVAEPLFERKNTGDNTPAVIHTRIVPGDTLRLRLAPKGAGSENKSLVRMLVPADGLEGVRRVVLEAVRAAGPSACPPLVIGVGIGGTMEVAALCAKRAAARDIESHNADARYAALEEDLLDMVNKTGIGPQGFGGLVTALKVHVEWAPAHIASLPVAVNFNCHAARHAEVEL</sequence>
<dbReference type="PANTHER" id="PTHR30389">
    <property type="entry name" value="FUMARATE HYDRATASE-RELATED"/>
    <property type="match status" value="1"/>
</dbReference>
<comment type="similarity">
    <text evidence="1">Belongs to the class-I fumarase family.</text>
</comment>
<evidence type="ECO:0000256" key="4">
    <source>
        <dbReference type="ARBA" id="ARBA00023004"/>
    </source>
</evidence>
<proteinExistence type="inferred from homology"/>
<evidence type="ECO:0000256" key="2">
    <source>
        <dbReference type="ARBA" id="ARBA00022485"/>
    </source>
</evidence>
<keyword evidence="4" id="KW-0408">Iron</keyword>
<dbReference type="NCBIfam" id="TIGR00722">
    <property type="entry name" value="ttdA_fumA_fumB"/>
    <property type="match status" value="1"/>
</dbReference>
<protein>
    <submittedName>
        <fullName evidence="8">Fumarate hydratase subunit alpha</fullName>
        <ecNumber evidence="8">4.2.1.2</ecNumber>
    </submittedName>
</protein>
<evidence type="ECO:0000313" key="9">
    <source>
        <dbReference type="Proteomes" id="UP000539075"/>
    </source>
</evidence>
<dbReference type="PANTHER" id="PTHR30389:SF17">
    <property type="entry name" value="L(+)-TARTRATE DEHYDRATASE SUBUNIT ALPHA-RELATED"/>
    <property type="match status" value="1"/>
</dbReference>
<dbReference type="NCBIfam" id="NF004885">
    <property type="entry name" value="PRK06246.1"/>
    <property type="match status" value="1"/>
</dbReference>
<evidence type="ECO:0000256" key="3">
    <source>
        <dbReference type="ARBA" id="ARBA00022723"/>
    </source>
</evidence>
<dbReference type="InterPro" id="IPR004646">
    <property type="entry name" value="Fe-S_hydro-lyase_TtdA-typ_cat"/>
</dbReference>
<dbReference type="RefSeq" id="WP_183719195.1">
    <property type="nucleotide sequence ID" value="NZ_JACHGO010000004.1"/>
</dbReference>
<feature type="domain" description="Fe-S hydro-lyase tartrate dehydratase alpha-type catalytic" evidence="7">
    <location>
        <begin position="11"/>
        <end position="279"/>
    </location>
</feature>
<dbReference type="InterPro" id="IPR051208">
    <property type="entry name" value="Class-I_Fumarase/Tartrate_DH"/>
</dbReference>
<dbReference type="GO" id="GO:0004333">
    <property type="term" value="F:fumarate hydratase activity"/>
    <property type="evidence" value="ECO:0007669"/>
    <property type="project" value="UniProtKB-EC"/>
</dbReference>
<dbReference type="EC" id="4.2.1.2" evidence="8"/>
<accession>A0A7W8C4H5</accession>
<keyword evidence="6 8" id="KW-0456">Lyase</keyword>
<keyword evidence="9" id="KW-1185">Reference proteome</keyword>
<dbReference type="Proteomes" id="UP000539075">
    <property type="component" value="Unassembled WGS sequence"/>
</dbReference>
<evidence type="ECO:0000256" key="1">
    <source>
        <dbReference type="ARBA" id="ARBA00008876"/>
    </source>
</evidence>
<dbReference type="Pfam" id="PF05681">
    <property type="entry name" value="Fumerase"/>
    <property type="match status" value="1"/>
</dbReference>
<evidence type="ECO:0000256" key="5">
    <source>
        <dbReference type="ARBA" id="ARBA00023014"/>
    </source>
</evidence>
<comment type="caution">
    <text evidence="8">The sequence shown here is derived from an EMBL/GenBank/DDBJ whole genome shotgun (WGS) entry which is preliminary data.</text>
</comment>
<gene>
    <name evidence="8" type="ORF">HNQ38_001677</name>
</gene>
<evidence type="ECO:0000256" key="6">
    <source>
        <dbReference type="ARBA" id="ARBA00023239"/>
    </source>
</evidence>
<dbReference type="AlphaFoldDB" id="A0A7W8C4H5"/>
<dbReference type="GO" id="GO:0046872">
    <property type="term" value="F:metal ion binding"/>
    <property type="evidence" value="ECO:0007669"/>
    <property type="project" value="UniProtKB-KW"/>
</dbReference>
<evidence type="ECO:0000313" key="8">
    <source>
        <dbReference type="EMBL" id="MBB5143580.1"/>
    </source>
</evidence>
<organism evidence="8 9">
    <name type="scientific">Desulfovibrio intestinalis</name>
    <dbReference type="NCBI Taxonomy" id="58621"/>
    <lineage>
        <taxon>Bacteria</taxon>
        <taxon>Pseudomonadati</taxon>
        <taxon>Thermodesulfobacteriota</taxon>
        <taxon>Desulfovibrionia</taxon>
        <taxon>Desulfovibrionales</taxon>
        <taxon>Desulfovibrionaceae</taxon>
        <taxon>Desulfovibrio</taxon>
    </lineage>
</organism>
<name>A0A7W8C4H5_9BACT</name>
<keyword evidence="2" id="KW-0004">4Fe-4S</keyword>
<evidence type="ECO:0000259" key="7">
    <source>
        <dbReference type="Pfam" id="PF05681"/>
    </source>
</evidence>
<reference evidence="8 9" key="1">
    <citation type="submission" date="2020-08" db="EMBL/GenBank/DDBJ databases">
        <title>Genomic Encyclopedia of Type Strains, Phase IV (KMG-IV): sequencing the most valuable type-strain genomes for metagenomic binning, comparative biology and taxonomic classification.</title>
        <authorList>
            <person name="Goeker M."/>
        </authorList>
    </citation>
    <scope>NUCLEOTIDE SEQUENCE [LARGE SCALE GENOMIC DNA]</scope>
    <source>
        <strain evidence="8 9">DSM 11275</strain>
    </source>
</reference>
<dbReference type="GO" id="GO:0051539">
    <property type="term" value="F:4 iron, 4 sulfur cluster binding"/>
    <property type="evidence" value="ECO:0007669"/>
    <property type="project" value="UniProtKB-KW"/>
</dbReference>
<dbReference type="EMBL" id="JACHGO010000004">
    <property type="protein sequence ID" value="MBB5143580.1"/>
    <property type="molecule type" value="Genomic_DNA"/>
</dbReference>